<evidence type="ECO:0000256" key="9">
    <source>
        <dbReference type="ARBA" id="ARBA00023163"/>
    </source>
</evidence>
<dbReference type="InterPro" id="IPR047171">
    <property type="entry name" value="BAZ1A"/>
</dbReference>
<dbReference type="InterPro" id="IPR019787">
    <property type="entry name" value="Znf_PHD-finger"/>
</dbReference>
<dbReference type="CDD" id="cd22249">
    <property type="entry name" value="UDM1_RNF168_RNF169-like"/>
    <property type="match status" value="1"/>
</dbReference>
<dbReference type="Gene3D" id="1.20.920.10">
    <property type="entry name" value="Bromodomain-like"/>
    <property type="match status" value="1"/>
</dbReference>
<evidence type="ECO:0000256" key="8">
    <source>
        <dbReference type="ARBA" id="ARBA00023117"/>
    </source>
</evidence>
<evidence type="ECO:0000259" key="17">
    <source>
        <dbReference type="PROSITE" id="PS50016"/>
    </source>
</evidence>
<evidence type="ECO:0000256" key="1">
    <source>
        <dbReference type="ARBA" id="ARBA00004123"/>
    </source>
</evidence>
<dbReference type="SUPFAM" id="SSF57903">
    <property type="entry name" value="FYVE/PHD zinc finger"/>
    <property type="match status" value="1"/>
</dbReference>
<keyword evidence="7" id="KW-0175">Coiled coil</keyword>
<evidence type="ECO:0000256" key="7">
    <source>
        <dbReference type="ARBA" id="ARBA00023054"/>
    </source>
</evidence>
<keyword evidence="5" id="KW-0862">Zinc</keyword>
<evidence type="ECO:0000259" key="18">
    <source>
        <dbReference type="PROSITE" id="PS51136"/>
    </source>
</evidence>
<evidence type="ECO:0000256" key="2">
    <source>
        <dbReference type="ARBA" id="ARBA00022553"/>
    </source>
</evidence>
<evidence type="ECO:0000256" key="11">
    <source>
        <dbReference type="ARBA" id="ARBA00068253"/>
    </source>
</evidence>
<dbReference type="GO" id="GO:0045740">
    <property type="term" value="P:positive regulation of DNA replication"/>
    <property type="evidence" value="ECO:0007669"/>
    <property type="project" value="TreeGrafter"/>
</dbReference>
<feature type="compositionally biased region" description="Low complexity" evidence="15">
    <location>
        <begin position="1216"/>
        <end position="1229"/>
    </location>
</feature>
<dbReference type="GO" id="GO:0006355">
    <property type="term" value="P:regulation of DNA-templated transcription"/>
    <property type="evidence" value="ECO:0007669"/>
    <property type="project" value="TreeGrafter"/>
</dbReference>
<evidence type="ECO:0000256" key="15">
    <source>
        <dbReference type="SAM" id="MobiDB-lite"/>
    </source>
</evidence>
<reference evidence="19 20" key="1">
    <citation type="journal article" date="2023" name="BMC Biol.">
        <title>The compact genome of the sponge Oopsacas minuta (Hexactinellida) is lacking key metazoan core genes.</title>
        <authorList>
            <person name="Santini S."/>
            <person name="Schenkelaars Q."/>
            <person name="Jourda C."/>
            <person name="Duchesne M."/>
            <person name="Belahbib H."/>
            <person name="Rocher C."/>
            <person name="Selva M."/>
            <person name="Riesgo A."/>
            <person name="Vervoort M."/>
            <person name="Leys S.P."/>
            <person name="Kodjabachian L."/>
            <person name="Le Bivic A."/>
            <person name="Borchiellini C."/>
            <person name="Claverie J.M."/>
            <person name="Renard E."/>
        </authorList>
    </citation>
    <scope>NUCLEOTIDE SEQUENCE [LARGE SCALE GENOMIC DNA]</scope>
    <source>
        <strain evidence="19">SPO-2</strain>
    </source>
</reference>
<dbReference type="GO" id="GO:0031445">
    <property type="term" value="P:regulation of heterochromatin formation"/>
    <property type="evidence" value="ECO:0007669"/>
    <property type="project" value="TreeGrafter"/>
</dbReference>
<keyword evidence="2" id="KW-0597">Phosphoprotein</keyword>
<dbReference type="PANTHER" id="PTHR46510:SF1">
    <property type="entry name" value="BROMODOMAIN ADJACENT TO ZINC FINGER DOMAIN PROTEIN 1A"/>
    <property type="match status" value="1"/>
</dbReference>
<evidence type="ECO:0000256" key="3">
    <source>
        <dbReference type="ARBA" id="ARBA00022723"/>
    </source>
</evidence>
<comment type="caution">
    <text evidence="19">The sequence shown here is derived from an EMBL/GenBank/DDBJ whole genome shotgun (WGS) entry which is preliminary data.</text>
</comment>
<dbReference type="InterPro" id="IPR013083">
    <property type="entry name" value="Znf_RING/FYVE/PHD"/>
</dbReference>
<dbReference type="GO" id="GO:0008270">
    <property type="term" value="F:zinc ion binding"/>
    <property type="evidence" value="ECO:0007669"/>
    <property type="project" value="UniProtKB-KW"/>
</dbReference>
<dbReference type="PROSITE" id="PS51136">
    <property type="entry name" value="WAC"/>
    <property type="match status" value="1"/>
</dbReference>
<dbReference type="Pfam" id="PF10537">
    <property type="entry name" value="WAC_Acf1_DNA_bd"/>
    <property type="match status" value="1"/>
</dbReference>
<dbReference type="PROSITE" id="PS01359">
    <property type="entry name" value="ZF_PHD_1"/>
    <property type="match status" value="1"/>
</dbReference>
<comment type="subcellular location">
    <subcellularLocation>
        <location evidence="1 14">Nucleus</location>
    </subcellularLocation>
</comment>
<proteinExistence type="predicted"/>
<feature type="compositionally biased region" description="Basic residues" evidence="15">
    <location>
        <begin position="1248"/>
        <end position="1262"/>
    </location>
</feature>
<dbReference type="GO" id="GO:0008623">
    <property type="term" value="C:CHRAC"/>
    <property type="evidence" value="ECO:0007669"/>
    <property type="project" value="TreeGrafter"/>
</dbReference>
<feature type="domain" description="WAC" evidence="18">
    <location>
        <begin position="33"/>
        <end position="140"/>
    </location>
</feature>
<evidence type="ECO:0000256" key="6">
    <source>
        <dbReference type="ARBA" id="ARBA00023015"/>
    </source>
</evidence>
<feature type="compositionally biased region" description="Basic residues" evidence="15">
    <location>
        <begin position="674"/>
        <end position="687"/>
    </location>
</feature>
<sequence>MSITTHNTYIRMPTIHKSHKSSYKVPRDLSDSEEVFCCRSTGAIFRTYEEYIDHHFKLLSQIWTCQYTGQQGLTFFQAKESEEQAFELVKELPDAIVVAILAVINSSLRLSLKQVVVELSELFRSRFLIGETVNVFDNGKYYVGVVIKIHHPKIPNGDILEYIREKYSHIKPQHEYSQTDEVTNGNIIQGNKEIYNEVSGNLVSAIDNSVLFPNSNQYSYDIQLEEELHYTERGKQSKRPNIATNRQITGCQTSQLSRVKGIYSRVRIKYLLRSSLQRGIPDDDNFSELPLILKDNLRLKHNFPPSYPLTAFYTDDKTWILPINRDILKVDPEHRVKIQQGMETDRLRKQEQRKKCRAEKNVLGREEREGIKSALLELREQRRIERETKRIELRELRAKEREDLRKQKLEEQRQREELANPVEDTVLRNIPCIPIPTTFQTQLSVDTFSRTVSILEFFRSLGKNLEHDSGMTWHTLTFQQLEQVLTSHTYEGLFFKLLNFLIRSLFFLQEQQEYEQYPGLDNLYDKSKPIPMTVEGDNDDSAPADVTSYRCLIWSAVYLGCKLSELRIDSCTISEVLRLYFICSGGNPYSFDRKMHRIMRRGNYTDRDNPCVSFNQEHSDIVEALETTCVFDLNEDSKSIILETLCTQLLTCVFMRGAIEESASEAKSLRKQIRSLSSSKKKKKNRNIPRQEITGAGESTVMGDLTRRESCFRELMTANASLRAVILGRDRFHTRYWLFQCLPGIFVEPMTSKDIALPDEVNELMLHYKNIESNILEQPEQPEPIFQSSQIVSEMSIENQTSLNMDIGNPICNLPPDLSHEAYILERPIEVVTLYMPEESYQEDTISQQQQMVDIPISINDQSPNETYDKPEINSSFNIQGEIKKWSSYATIPEIESFYQSLSRRGIREAHLLANIDKYRAAIFDRIEKITQENVTSPSDDMDNKNDNPVARLVANTEQASEYLELALREQILDLEEKVYTSGFGALSEVNRTGWREDFMKGGCPLTSPSKTAIGSTVKLPETGELLPDDTFGVTPYVRLNPTVESDKLVYGVVYEMSKCLLNLQEGIDSKYLKQPLGNSNITLQGKKKQTADVQYSCAKAWRCSLSKCTSLSQIALHLSVLEYSIAWNKSLMNARCKICRRGKDENCLLLCDKCDRGYHTFCLTPPLKFIPKTDWFCPDCQPTSPVRPKSRKARGAYTEKVSASDTESSEEESSNESSDSSETSNSSDSSEKQKLRNKKESKTVITGKRKRNEPALKKTRSKKQKIEIVATMVLCEEILEKVQNHRLADPFLEPVSDRYVPDYSQIIKHPMCLQTIGDKISQNIYRSANEFDQDMELIFTNCATYNKPNSPISRAANNLRSFYRKLSSQYPDVFYN</sequence>
<feature type="compositionally biased region" description="Basic and acidic residues" evidence="15">
    <location>
        <begin position="1230"/>
        <end position="1243"/>
    </location>
</feature>
<evidence type="ECO:0000256" key="13">
    <source>
        <dbReference type="PROSITE-ProRule" id="PRU00146"/>
    </source>
</evidence>
<dbReference type="InterPro" id="IPR036427">
    <property type="entry name" value="Bromodomain-like_sf"/>
</dbReference>
<protein>
    <recommendedName>
        <fullName evidence="11">Bromodomain adjacent to zinc finger domain protein 1A</fullName>
    </recommendedName>
</protein>
<dbReference type="SMART" id="SM00249">
    <property type="entry name" value="PHD"/>
    <property type="match status" value="1"/>
</dbReference>
<dbReference type="InterPro" id="IPR013136">
    <property type="entry name" value="WSTF_Acf1_Cbp146"/>
</dbReference>
<dbReference type="SUPFAM" id="SSF47370">
    <property type="entry name" value="Bromodomain"/>
    <property type="match status" value="1"/>
</dbReference>
<evidence type="ECO:0000313" key="19">
    <source>
        <dbReference type="EMBL" id="KAI6652330.1"/>
    </source>
</evidence>
<keyword evidence="10 14" id="KW-0539">Nucleus</keyword>
<organism evidence="19 20">
    <name type="scientific">Oopsacas minuta</name>
    <dbReference type="NCBI Taxonomy" id="111878"/>
    <lineage>
        <taxon>Eukaryota</taxon>
        <taxon>Metazoa</taxon>
        <taxon>Porifera</taxon>
        <taxon>Hexactinellida</taxon>
        <taxon>Hexasterophora</taxon>
        <taxon>Lyssacinosida</taxon>
        <taxon>Leucopsacidae</taxon>
        <taxon>Oopsacas</taxon>
    </lineage>
</organism>
<evidence type="ECO:0000259" key="16">
    <source>
        <dbReference type="PROSITE" id="PS50014"/>
    </source>
</evidence>
<dbReference type="InterPro" id="IPR001965">
    <property type="entry name" value="Znf_PHD"/>
</dbReference>
<dbReference type="InterPro" id="IPR028941">
    <property type="entry name" value="WHIM2_dom"/>
</dbReference>
<keyword evidence="20" id="KW-1185">Reference proteome</keyword>
<dbReference type="Pfam" id="PF15613">
    <property type="entry name" value="WSD"/>
    <property type="match status" value="1"/>
</dbReference>
<dbReference type="Pfam" id="PF00628">
    <property type="entry name" value="PHD"/>
    <property type="match status" value="1"/>
</dbReference>
<evidence type="ECO:0000313" key="20">
    <source>
        <dbReference type="Proteomes" id="UP001165289"/>
    </source>
</evidence>
<dbReference type="GO" id="GO:0000228">
    <property type="term" value="C:nuclear chromosome"/>
    <property type="evidence" value="ECO:0007669"/>
    <property type="project" value="TreeGrafter"/>
</dbReference>
<dbReference type="FunFam" id="3.30.40.10:FF:000300">
    <property type="entry name" value="Bromodomain adjacent to zinc finger domain protein 1A"/>
    <property type="match status" value="1"/>
</dbReference>
<evidence type="ECO:0000256" key="4">
    <source>
        <dbReference type="ARBA" id="ARBA00022771"/>
    </source>
</evidence>
<dbReference type="GO" id="GO:0006338">
    <property type="term" value="P:chromatin remodeling"/>
    <property type="evidence" value="ECO:0007669"/>
    <property type="project" value="InterPro"/>
</dbReference>
<feature type="domain" description="PHD-type" evidence="17">
    <location>
        <begin position="1134"/>
        <end position="1184"/>
    </location>
</feature>
<gene>
    <name evidence="19" type="ORF">LOD99_7344</name>
</gene>
<keyword evidence="3" id="KW-0479">Metal-binding</keyword>
<evidence type="ECO:0000256" key="12">
    <source>
        <dbReference type="PROSITE-ProRule" id="PRU00035"/>
    </source>
</evidence>
<feature type="domain" description="Bromo" evidence="16">
    <location>
        <begin position="1284"/>
        <end position="1354"/>
    </location>
</feature>
<dbReference type="PROSITE" id="PS50016">
    <property type="entry name" value="ZF_PHD_2"/>
    <property type="match status" value="1"/>
</dbReference>
<keyword evidence="8 12" id="KW-0103">Bromodomain</keyword>
<feature type="region of interest" description="Disordered" evidence="15">
    <location>
        <begin position="674"/>
        <end position="700"/>
    </location>
</feature>
<evidence type="ECO:0000256" key="14">
    <source>
        <dbReference type="PROSITE-ProRule" id="PRU00475"/>
    </source>
</evidence>
<name>A0AAV7JV32_9METZ</name>
<dbReference type="EMBL" id="JAKMXF010000299">
    <property type="protein sequence ID" value="KAI6652330.1"/>
    <property type="molecule type" value="Genomic_DNA"/>
</dbReference>
<dbReference type="GO" id="GO:0003677">
    <property type="term" value="F:DNA binding"/>
    <property type="evidence" value="ECO:0007669"/>
    <property type="project" value="TreeGrafter"/>
</dbReference>
<dbReference type="PRINTS" id="PR00503">
    <property type="entry name" value="BROMODOMAIN"/>
</dbReference>
<evidence type="ECO:0000256" key="10">
    <source>
        <dbReference type="ARBA" id="ARBA00023242"/>
    </source>
</evidence>
<dbReference type="Pfam" id="PF00439">
    <property type="entry name" value="Bromodomain"/>
    <property type="match status" value="1"/>
</dbReference>
<dbReference type="PROSITE" id="PS50014">
    <property type="entry name" value="BROMODOMAIN_2"/>
    <property type="match status" value="1"/>
</dbReference>
<feature type="region of interest" description="Disordered" evidence="15">
    <location>
        <begin position="1184"/>
        <end position="1262"/>
    </location>
</feature>
<keyword evidence="4 13" id="KW-0863">Zinc-finger</keyword>
<dbReference type="InterPro" id="IPR019786">
    <property type="entry name" value="Zinc_finger_PHD-type_CS"/>
</dbReference>
<dbReference type="InterPro" id="IPR011011">
    <property type="entry name" value="Znf_FYVE_PHD"/>
</dbReference>
<dbReference type="InterPro" id="IPR001487">
    <property type="entry name" value="Bromodomain"/>
</dbReference>
<dbReference type="PANTHER" id="PTHR46510">
    <property type="entry name" value="BROMODOMAIN ADJACENT TO ZINC FINGER DOMAIN PROTEIN 1A"/>
    <property type="match status" value="1"/>
</dbReference>
<keyword evidence="9" id="KW-0804">Transcription</keyword>
<dbReference type="SMART" id="SM00297">
    <property type="entry name" value="BROMO"/>
    <property type="match status" value="1"/>
</dbReference>
<dbReference type="Proteomes" id="UP001165289">
    <property type="component" value="Unassembled WGS sequence"/>
</dbReference>
<accession>A0AAV7JV32</accession>
<evidence type="ECO:0000256" key="5">
    <source>
        <dbReference type="ARBA" id="ARBA00022833"/>
    </source>
</evidence>
<keyword evidence="6" id="KW-0805">Transcription regulation</keyword>
<dbReference type="Gene3D" id="3.30.40.10">
    <property type="entry name" value="Zinc/RING finger domain, C3HC4 (zinc finger)"/>
    <property type="match status" value="1"/>
</dbReference>